<organism evidence="2 3">
    <name type="scientific">Neisseria macacae ATCC 33926</name>
    <dbReference type="NCBI Taxonomy" id="997348"/>
    <lineage>
        <taxon>Bacteria</taxon>
        <taxon>Pseudomonadati</taxon>
        <taxon>Pseudomonadota</taxon>
        <taxon>Betaproteobacteria</taxon>
        <taxon>Neisseriales</taxon>
        <taxon>Neisseriaceae</taxon>
        <taxon>Neisseria</taxon>
    </lineage>
</organism>
<dbReference type="EMBL" id="AFQE01000114">
    <property type="protein sequence ID" value="EGQ75696.1"/>
    <property type="molecule type" value="Genomic_DNA"/>
</dbReference>
<feature type="region of interest" description="Disordered" evidence="1">
    <location>
        <begin position="1"/>
        <end position="55"/>
    </location>
</feature>
<reference evidence="2 3" key="1">
    <citation type="submission" date="2011-05" db="EMBL/GenBank/DDBJ databases">
        <authorList>
            <person name="Muzny D."/>
            <person name="Qin X."/>
            <person name="Deng J."/>
            <person name="Jiang H."/>
            <person name="Liu Y."/>
            <person name="Qu J."/>
            <person name="Song X.-Z."/>
            <person name="Zhang L."/>
            <person name="Thornton R."/>
            <person name="Coyle M."/>
            <person name="Francisco L."/>
            <person name="Jackson L."/>
            <person name="Javaid M."/>
            <person name="Korchina V."/>
            <person name="Kovar C."/>
            <person name="Mata R."/>
            <person name="Mathew T."/>
            <person name="Ngo R."/>
            <person name="Nguyen L."/>
            <person name="Nguyen N."/>
            <person name="Okwuonu G."/>
            <person name="Ongeri F."/>
            <person name="Pham C."/>
            <person name="Simmons D."/>
            <person name="Wilczek-Boney K."/>
            <person name="Hale W."/>
            <person name="Jakkamsetti A."/>
            <person name="Pham P."/>
            <person name="Ruth R."/>
            <person name="San Lucas F."/>
            <person name="Warren J."/>
            <person name="Zhang J."/>
            <person name="Zhao Z."/>
            <person name="Zhou C."/>
            <person name="Zhu D."/>
            <person name="Lee S."/>
            <person name="Bess C."/>
            <person name="Blankenburg K."/>
            <person name="Forbes L."/>
            <person name="Fu Q."/>
            <person name="Gubbala S."/>
            <person name="Hirani K."/>
            <person name="Jayaseelan J.C."/>
            <person name="Lara F."/>
            <person name="Munidasa M."/>
            <person name="Palculict T."/>
            <person name="Patil S."/>
            <person name="Pu L.-L."/>
            <person name="Saada N."/>
            <person name="Tang L."/>
            <person name="Weissenberger G."/>
            <person name="Zhu Y."/>
            <person name="Hemphill L."/>
            <person name="Shang Y."/>
            <person name="Youmans B."/>
            <person name="Ayvaz T."/>
            <person name="Ross M."/>
            <person name="Santibanez J."/>
            <person name="Aqrawi P."/>
            <person name="Gross S."/>
            <person name="Joshi V."/>
            <person name="Fowler G."/>
            <person name="Nazareth L."/>
            <person name="Reid J."/>
            <person name="Worley K."/>
            <person name="Petrosino J."/>
            <person name="Highlander S."/>
            <person name="Gibbs R."/>
        </authorList>
    </citation>
    <scope>NUCLEOTIDE SEQUENCE [LARGE SCALE GENOMIC DNA]</scope>
    <source>
        <strain evidence="2 3">ATCC 33926</strain>
    </source>
</reference>
<name>A0AA36UIL2_9NEIS</name>
<dbReference type="AlphaFoldDB" id="A0AA36UIL2"/>
<evidence type="ECO:0000313" key="3">
    <source>
        <dbReference type="Proteomes" id="UP000004982"/>
    </source>
</evidence>
<accession>A0AA36UIL2</accession>
<feature type="compositionally biased region" description="Polar residues" evidence="1">
    <location>
        <begin position="12"/>
        <end position="27"/>
    </location>
</feature>
<protein>
    <submittedName>
        <fullName evidence="2">Uncharacterized protein</fullName>
    </submittedName>
</protein>
<gene>
    <name evidence="2" type="ORF">HMPREF9418_2313</name>
</gene>
<proteinExistence type="predicted"/>
<sequence>MRLNRNKRSSENQDSGFSDDLSSNKSSAGVAHDFQPRHQNPIISIHSWVKPTLRA</sequence>
<evidence type="ECO:0000313" key="2">
    <source>
        <dbReference type="EMBL" id="EGQ75696.1"/>
    </source>
</evidence>
<evidence type="ECO:0000256" key="1">
    <source>
        <dbReference type="SAM" id="MobiDB-lite"/>
    </source>
</evidence>
<comment type="caution">
    <text evidence="2">The sequence shown here is derived from an EMBL/GenBank/DDBJ whole genome shotgun (WGS) entry which is preliminary data.</text>
</comment>
<dbReference type="Proteomes" id="UP000004982">
    <property type="component" value="Unassembled WGS sequence"/>
</dbReference>